<gene>
    <name evidence="1" type="ordered locus">Clocl_2147</name>
</gene>
<dbReference type="RefSeq" id="WP_014255320.1">
    <property type="nucleotide sequence ID" value="NC_016627.1"/>
</dbReference>
<reference evidence="1 2" key="2">
    <citation type="journal article" date="2012" name="Stand. Genomic Sci.">
        <title>Complete Genome Sequence of Clostridium clariflavum DSM 19732.</title>
        <authorList>
            <person name="Izquierdo J.A."/>
            <person name="Goodwin L."/>
            <person name="Davenport K.W."/>
            <person name="Teshima H."/>
            <person name="Bruce D."/>
            <person name="Detter C."/>
            <person name="Tapia R."/>
            <person name="Han S."/>
            <person name="Land M."/>
            <person name="Hauser L."/>
            <person name="Jeffries C.D."/>
            <person name="Han J."/>
            <person name="Pitluck S."/>
            <person name="Nolan M."/>
            <person name="Chen A."/>
            <person name="Huntemann M."/>
            <person name="Mavromatis K."/>
            <person name="Mikhailova N."/>
            <person name="Liolios K."/>
            <person name="Woyke T."/>
            <person name="Lynd L.R."/>
        </authorList>
    </citation>
    <scope>NUCLEOTIDE SEQUENCE [LARGE SCALE GENOMIC DNA]</scope>
    <source>
        <strain evidence="2">DSM 19732 / NBRC 101661 / EBR45</strain>
    </source>
</reference>
<protein>
    <submittedName>
        <fullName evidence="1">Uncharacterized protein</fullName>
    </submittedName>
</protein>
<name>G8LX50_ACECE</name>
<dbReference type="Proteomes" id="UP000005435">
    <property type="component" value="Chromosome"/>
</dbReference>
<dbReference type="HOGENOM" id="CLU_2421740_0_0_9"/>
<dbReference type="KEGG" id="ccl:Clocl_2147"/>
<evidence type="ECO:0000313" key="1">
    <source>
        <dbReference type="EMBL" id="AEV68741.1"/>
    </source>
</evidence>
<proteinExistence type="predicted"/>
<dbReference type="AlphaFoldDB" id="G8LX50"/>
<sequence length="91" mass="10507">MLALSSTCYVVFSGRDYKNDLVKYGQIEKNRIESQKGNRIELMKGKQIVIYKDDYDALTDELKVNGTDEEQAKKDAEKILLREEALYIIAK</sequence>
<keyword evidence="2" id="KW-1185">Reference proteome</keyword>
<dbReference type="EMBL" id="CP003065">
    <property type="protein sequence ID" value="AEV68741.1"/>
    <property type="molecule type" value="Genomic_DNA"/>
</dbReference>
<evidence type="ECO:0000313" key="2">
    <source>
        <dbReference type="Proteomes" id="UP000005435"/>
    </source>
</evidence>
<organism evidence="1 2">
    <name type="scientific">Acetivibrio clariflavus (strain DSM 19732 / NBRC 101661 / EBR45)</name>
    <name type="common">Clostridium clariflavum</name>
    <dbReference type="NCBI Taxonomy" id="720554"/>
    <lineage>
        <taxon>Bacteria</taxon>
        <taxon>Bacillati</taxon>
        <taxon>Bacillota</taxon>
        <taxon>Clostridia</taxon>
        <taxon>Eubacteriales</taxon>
        <taxon>Oscillospiraceae</taxon>
        <taxon>Acetivibrio</taxon>
    </lineage>
</organism>
<reference evidence="2" key="1">
    <citation type="submission" date="2011-12" db="EMBL/GenBank/DDBJ databases">
        <title>Complete sequence of Clostridium clariflavum DSM 19732.</title>
        <authorList>
            <consortium name="US DOE Joint Genome Institute"/>
            <person name="Lucas S."/>
            <person name="Han J."/>
            <person name="Lapidus A."/>
            <person name="Cheng J.-F."/>
            <person name="Goodwin L."/>
            <person name="Pitluck S."/>
            <person name="Peters L."/>
            <person name="Teshima H."/>
            <person name="Detter J.C."/>
            <person name="Han C."/>
            <person name="Tapia R."/>
            <person name="Land M."/>
            <person name="Hauser L."/>
            <person name="Kyrpides N."/>
            <person name="Ivanova N."/>
            <person name="Pagani I."/>
            <person name="Kitzmiller T."/>
            <person name="Lynd L."/>
            <person name="Izquierdo J."/>
            <person name="Woyke T."/>
        </authorList>
    </citation>
    <scope>NUCLEOTIDE SEQUENCE [LARGE SCALE GENOMIC DNA]</scope>
    <source>
        <strain evidence="2">DSM 19732 / NBRC 101661 / EBR45</strain>
    </source>
</reference>
<accession>G8LX50</accession>
<dbReference type="STRING" id="720554.Clocl_2147"/>